<keyword evidence="1" id="KW-0472">Membrane</keyword>
<sequence length="770" mass="83758">MGGIVSDGNRTSGRTLRRLLSDQRAVRRYGPVIRLPGRADRLSSWASGIACVLPAALGVWAATRAGGSPAWTPAAAGLLVSVHVTVRMTTRRGLIRRRVRLRRWGELIVLAAGALLVLSPTGAWIAGAWAGATWATAYGGTLLALAVLASRVVVGVYRTFVNLLGTRRPSTLIRVPLAGASVVANLLLRCAWAPFLMAFVMHPDARLAAPALTLAALETIMTIDQAVAETLTEQRSDLRAFHTPGSRGVDPAAEVMRYTLAVLEHRAIPPVSRLAEILDQEASALRVSAYLGEWLYDGVLSRPRRPDRTLVAMLLLDARLTAGAASTDAALRRVELAELALDLVDAEVLPRIQPRHAARLTRYLAIQRTACLWQRAEIYQYRGWEDEVLATWKECARRYAELGFPRLAAQARHTAWSRLLSRHGLDSVDLDHELLSPGDSPYVRSSAMLGLAVARQLSGDEEGARRLAADAAAVPRGGLREWFAWGREHFSGLSPYPFVLLMSGQAHRNLNKQLSSWLSRRTVPPHPAWGNPIRDLVLRADGLVQEGRAIEAAALFADAARRARAAGQLIWEMTALTGLSQLARFVGDAGLARDSLLEAMRSAEDLRGRALSPELRISAGGSISGLYDLAVWLFASSAPADPGTADGEDGGRAGPASPAVTAWHFSELARSRVFLELLGERLAPPSASGTARERDAYENYLRLRDRSSSRSAGPEEALALRKAREEWHRACEELAAVDGASAEYATLRLGRPIDYEELRRLLTPSHRPYA</sequence>
<name>A0ABX9LB77_9ACTN</name>
<feature type="transmembrane region" description="Helical" evidence="1">
    <location>
        <begin position="135"/>
        <end position="157"/>
    </location>
</feature>
<feature type="transmembrane region" description="Helical" evidence="1">
    <location>
        <begin position="177"/>
        <end position="201"/>
    </location>
</feature>
<feature type="transmembrane region" description="Helical" evidence="1">
    <location>
        <begin position="68"/>
        <end position="86"/>
    </location>
</feature>
<feature type="transmembrane region" description="Helical" evidence="1">
    <location>
        <begin position="42"/>
        <end position="62"/>
    </location>
</feature>
<keyword evidence="3" id="KW-1185">Reference proteome</keyword>
<evidence type="ECO:0008006" key="4">
    <source>
        <dbReference type="Google" id="ProtNLM"/>
    </source>
</evidence>
<evidence type="ECO:0000256" key="1">
    <source>
        <dbReference type="SAM" id="Phobius"/>
    </source>
</evidence>
<proteinExistence type="predicted"/>
<organism evidence="2 3">
    <name type="scientific">Microbispora triticiradicis</name>
    <dbReference type="NCBI Taxonomy" id="2200763"/>
    <lineage>
        <taxon>Bacteria</taxon>
        <taxon>Bacillati</taxon>
        <taxon>Actinomycetota</taxon>
        <taxon>Actinomycetes</taxon>
        <taxon>Streptosporangiales</taxon>
        <taxon>Streptosporangiaceae</taxon>
        <taxon>Microbispora</taxon>
    </lineage>
</organism>
<evidence type="ECO:0000313" key="2">
    <source>
        <dbReference type="EMBL" id="RGA01224.1"/>
    </source>
</evidence>
<protein>
    <recommendedName>
        <fullName evidence="4">DUF3080 domain-containing protein</fullName>
    </recommendedName>
</protein>
<dbReference type="Proteomes" id="UP000262538">
    <property type="component" value="Unassembled WGS sequence"/>
</dbReference>
<keyword evidence="1" id="KW-0812">Transmembrane</keyword>
<reference evidence="2 3" key="1">
    <citation type="submission" date="2018-08" db="EMBL/GenBank/DDBJ databases">
        <title>Microbispora. triticiradicis sp. nov., a novel actinomycete isolated from the root of wheat (Triticum aestivum L.)).</title>
        <authorList>
            <person name="Han C."/>
        </authorList>
    </citation>
    <scope>NUCLEOTIDE SEQUENCE [LARGE SCALE GENOMIC DNA]</scope>
    <source>
        <strain evidence="2 3">NEAU-HRDPA2-9</strain>
    </source>
</reference>
<feature type="transmembrane region" description="Helical" evidence="1">
    <location>
        <begin position="107"/>
        <end position="129"/>
    </location>
</feature>
<accession>A0ABX9LB77</accession>
<evidence type="ECO:0000313" key="3">
    <source>
        <dbReference type="Proteomes" id="UP000262538"/>
    </source>
</evidence>
<dbReference type="EMBL" id="QFZU02000178">
    <property type="protein sequence ID" value="RGA01224.1"/>
    <property type="molecule type" value="Genomic_DNA"/>
</dbReference>
<gene>
    <name evidence="2" type="ORF">DI270_030730</name>
</gene>
<comment type="caution">
    <text evidence="2">The sequence shown here is derived from an EMBL/GenBank/DDBJ whole genome shotgun (WGS) entry which is preliminary data.</text>
</comment>
<keyword evidence="1" id="KW-1133">Transmembrane helix</keyword>